<dbReference type="PROSITE" id="PS50003">
    <property type="entry name" value="PH_DOMAIN"/>
    <property type="match status" value="1"/>
</dbReference>
<feature type="compositionally biased region" description="Low complexity" evidence="1">
    <location>
        <begin position="32"/>
        <end position="50"/>
    </location>
</feature>
<dbReference type="SMART" id="SM00233">
    <property type="entry name" value="PH"/>
    <property type="match status" value="1"/>
</dbReference>
<dbReference type="AlphaFoldDB" id="A0A507F4Z5"/>
<feature type="region of interest" description="Disordered" evidence="1">
    <location>
        <begin position="29"/>
        <end position="72"/>
    </location>
</feature>
<dbReference type="STRING" id="246404.A0A507F4Z5"/>
<dbReference type="PANTHER" id="PTHR38700:SF1">
    <property type="entry name" value="PH DOMAIN-CONTAINING PROTEIN"/>
    <property type="match status" value="1"/>
</dbReference>
<feature type="compositionally biased region" description="Polar residues" evidence="1">
    <location>
        <begin position="148"/>
        <end position="167"/>
    </location>
</feature>
<keyword evidence="4" id="KW-1185">Reference proteome</keyword>
<evidence type="ECO:0000256" key="1">
    <source>
        <dbReference type="SAM" id="MobiDB-lite"/>
    </source>
</evidence>
<dbReference type="SUPFAM" id="SSF50729">
    <property type="entry name" value="PH domain-like"/>
    <property type="match status" value="1"/>
</dbReference>
<reference evidence="3 4" key="1">
    <citation type="journal article" date="2019" name="Sci. Rep.">
        <title>Comparative genomics of chytrid fungi reveal insights into the obligate biotrophic and pathogenic lifestyle of Synchytrium endobioticum.</title>
        <authorList>
            <person name="van de Vossenberg B.T.L.H."/>
            <person name="Warris S."/>
            <person name="Nguyen H.D.T."/>
            <person name="van Gent-Pelzer M.P.E."/>
            <person name="Joly D.L."/>
            <person name="van de Geest H.C."/>
            <person name="Bonants P.J.M."/>
            <person name="Smith D.S."/>
            <person name="Levesque C.A."/>
            <person name="van der Lee T.A.J."/>
        </authorList>
    </citation>
    <scope>NUCLEOTIDE SEQUENCE [LARGE SCALE GENOMIC DNA]</scope>
    <source>
        <strain evidence="3 4">CBS 675.73</strain>
    </source>
</reference>
<accession>A0A507F4Z5</accession>
<sequence length="1132" mass="123827">MADGNDQTFRMPSYLTAVVNAQPVVLRREGGPSVQVPSSPPSYRYAYPQAPSSPPTYHPTMPPTPHTNNLTADQDLHDDIMDFYASTSPNNTQQLLRQEPTSHTPKQQRFSSQSVANSPSSGSAVFPRTTLGSNKSLAASIQRGQSPSISHFSHFSRPYQSGSQWGANITDLDSDSDSDSNSPIDEGAEEENESDESRDFDFNERQRNVTLEMGEREVKVEGAATKKAPRVSSRVMKSVIAPAPKSTANDSESDDDEAPLGVMAAQFKQQQLQSASRITSPLRSLSLDPATAALSPARPNDASATISNLLNSLSTDGKLPTNGTDLENLEGLVGALNTLITRKRMDEQQQQQQENSDESSSLKNANNRSIKIRSLPVPPPNRPTDDSEDDDLPLAQIHKATPLDEGVPPKPVNRVPVNPGSAMSRGATNKSTNPSLKPKESAPVMQSFHQPPHPQQNRVSSSTTTASVQVSPTVPIPSKVAATANEPLKSTAEPIPTKKITIRIHLELHTIPSASQATLPSYKTVILTDLLTSDMIVDQLLSLLEQGNYGFVDDGTWTLFEVCNDFGLERPLRDWEIVTDVVGAWLEGGDGITPYKGSNDASGLSGNKLWLKSYGFRNTLVPRCIIGKWPRVEGRFDMEIKPGKWKRRYFILREDCVYWKDRESDTRDTLLCRLNSYDVYTLLQARKKAPSRYCFALRSTASMTIFEKADEYAHFFCVDTQDQLADWVLGIRLAKNECMFAEYPDLFADYDEIPARKHPPLKPAVVSAAITNSVQQQQQALTSATGRIGDAVVVAAAENEPVLPPTSLLAQSLAKKKEASTLVNPVIAAAQQAALTGKPLLSFGMSPFEQMQQNDGTTLVSRSKSKRTSGGNNANVPTPALANNTLKRGIVGEYFNQLAYHQQQQQQQHHHHHQQQTGTAAVEPATLLLDQITEAAEMPRYPMQPMEASYDDASYRDLQIRLDRAWELEQQQALALVEAVKSGTAGGGPSGASGMGRRSSTGDSEQAPLGRRLEQHKQQQQQQQQKDQQQPKQPTTVPAPQQQQPKQPLINLGLQRSKSVGGLKQKQPADTQPPGAATLGRSSGSKPLIDMNDAKNCNICGCSEFKTVYSSAGTMLNRDGKRVCGNCRHPHK</sequence>
<feature type="compositionally biased region" description="Gly residues" evidence="1">
    <location>
        <begin position="984"/>
        <end position="994"/>
    </location>
</feature>
<dbReference type="Proteomes" id="UP000320333">
    <property type="component" value="Unassembled WGS sequence"/>
</dbReference>
<dbReference type="EMBL" id="QEAP01000255">
    <property type="protein sequence ID" value="TPX71323.1"/>
    <property type="molecule type" value="Genomic_DNA"/>
</dbReference>
<feature type="region of interest" description="Disordered" evidence="1">
    <location>
        <begin position="1059"/>
        <end position="1087"/>
    </location>
</feature>
<feature type="region of interest" description="Disordered" evidence="1">
    <location>
        <begin position="854"/>
        <end position="880"/>
    </location>
</feature>
<evidence type="ECO:0000313" key="4">
    <source>
        <dbReference type="Proteomes" id="UP000320333"/>
    </source>
</evidence>
<dbReference type="Pfam" id="PF00169">
    <property type="entry name" value="PH"/>
    <property type="match status" value="1"/>
</dbReference>
<evidence type="ECO:0000259" key="2">
    <source>
        <dbReference type="PROSITE" id="PS50003"/>
    </source>
</evidence>
<feature type="region of interest" description="Disordered" evidence="1">
    <location>
        <begin position="983"/>
        <end position="1047"/>
    </location>
</feature>
<dbReference type="PANTHER" id="PTHR38700">
    <property type="entry name" value="YALI0E22418P"/>
    <property type="match status" value="1"/>
</dbReference>
<dbReference type="InterPro" id="IPR011993">
    <property type="entry name" value="PH-like_dom_sf"/>
</dbReference>
<dbReference type="Gene3D" id="2.30.29.30">
    <property type="entry name" value="Pleckstrin-homology domain (PH domain)/Phosphotyrosine-binding domain (PTB)"/>
    <property type="match status" value="1"/>
</dbReference>
<feature type="domain" description="PH" evidence="2">
    <location>
        <begin position="629"/>
        <end position="736"/>
    </location>
</feature>
<organism evidence="3 4">
    <name type="scientific">Chytriomyces confervae</name>
    <dbReference type="NCBI Taxonomy" id="246404"/>
    <lineage>
        <taxon>Eukaryota</taxon>
        <taxon>Fungi</taxon>
        <taxon>Fungi incertae sedis</taxon>
        <taxon>Chytridiomycota</taxon>
        <taxon>Chytridiomycota incertae sedis</taxon>
        <taxon>Chytridiomycetes</taxon>
        <taxon>Chytridiales</taxon>
        <taxon>Chytriomycetaceae</taxon>
        <taxon>Chytriomyces</taxon>
    </lineage>
</organism>
<feature type="compositionally biased region" description="Polar residues" evidence="1">
    <location>
        <begin position="426"/>
        <end position="435"/>
    </location>
</feature>
<feature type="compositionally biased region" description="Low complexity" evidence="1">
    <location>
        <begin position="1018"/>
        <end position="1047"/>
    </location>
</feature>
<feature type="region of interest" description="Disordered" evidence="1">
    <location>
        <begin position="238"/>
        <end position="257"/>
    </location>
</feature>
<dbReference type="Gene3D" id="3.10.20.90">
    <property type="entry name" value="Phosphatidylinositol 3-kinase Catalytic Subunit, Chain A, domain 1"/>
    <property type="match status" value="1"/>
</dbReference>
<feature type="region of interest" description="Disordered" evidence="1">
    <location>
        <begin position="345"/>
        <end position="466"/>
    </location>
</feature>
<feature type="region of interest" description="Disordered" evidence="1">
    <location>
        <begin position="901"/>
        <end position="920"/>
    </location>
</feature>
<dbReference type="InterPro" id="IPR001849">
    <property type="entry name" value="PH_domain"/>
</dbReference>
<evidence type="ECO:0000313" key="3">
    <source>
        <dbReference type="EMBL" id="TPX71323.1"/>
    </source>
</evidence>
<feature type="compositionally biased region" description="Basic and acidic residues" evidence="1">
    <location>
        <begin position="195"/>
        <end position="204"/>
    </location>
</feature>
<feature type="compositionally biased region" description="Low complexity" evidence="1">
    <location>
        <begin position="348"/>
        <end position="361"/>
    </location>
</feature>
<gene>
    <name evidence="3" type="ORF">CcCBS67573_g06223</name>
</gene>
<feature type="region of interest" description="Disordered" evidence="1">
    <location>
        <begin position="148"/>
        <end position="204"/>
    </location>
</feature>
<feature type="region of interest" description="Disordered" evidence="1">
    <location>
        <begin position="93"/>
        <end position="129"/>
    </location>
</feature>
<comment type="caution">
    <text evidence="3">The sequence shown here is derived from an EMBL/GenBank/DDBJ whole genome shotgun (WGS) entry which is preliminary data.</text>
</comment>
<feature type="compositionally biased region" description="Pro residues" evidence="1">
    <location>
        <begin position="51"/>
        <end position="65"/>
    </location>
</feature>
<dbReference type="OrthoDB" id="43122at2759"/>
<proteinExistence type="predicted"/>
<feature type="compositionally biased region" description="Polar residues" evidence="1">
    <location>
        <begin position="93"/>
        <end position="123"/>
    </location>
</feature>
<name>A0A507F4Z5_9FUNG</name>
<protein>
    <recommendedName>
        <fullName evidence="2">PH domain-containing protein</fullName>
    </recommendedName>
</protein>